<dbReference type="FunFam" id="1.10.45.10:FF:000001">
    <property type="entry name" value="D-lactate dehydrogenase mitochondrial"/>
    <property type="match status" value="1"/>
</dbReference>
<comment type="cofactor">
    <cofactor evidence="1">
        <name>FAD</name>
        <dbReference type="ChEBI" id="CHEBI:57692"/>
    </cofactor>
</comment>
<gene>
    <name evidence="7" type="ORF">GR212_31155</name>
</gene>
<dbReference type="Proteomes" id="UP000483035">
    <property type="component" value="Unassembled WGS sequence"/>
</dbReference>
<dbReference type="EMBL" id="WUEY01000024">
    <property type="protein sequence ID" value="NEI74020.1"/>
    <property type="molecule type" value="Genomic_DNA"/>
</dbReference>
<dbReference type="Pfam" id="PF01565">
    <property type="entry name" value="FAD_binding_4"/>
    <property type="match status" value="1"/>
</dbReference>
<organism evidence="7 8">
    <name type="scientific">Rhizobium lusitanum</name>
    <dbReference type="NCBI Taxonomy" id="293958"/>
    <lineage>
        <taxon>Bacteria</taxon>
        <taxon>Pseudomonadati</taxon>
        <taxon>Pseudomonadota</taxon>
        <taxon>Alphaproteobacteria</taxon>
        <taxon>Hyphomicrobiales</taxon>
        <taxon>Rhizobiaceae</taxon>
        <taxon>Rhizobium/Agrobacterium group</taxon>
        <taxon>Rhizobium</taxon>
    </lineage>
</organism>
<dbReference type="PANTHER" id="PTHR43716">
    <property type="entry name" value="D-2-HYDROXYGLUTARATE DEHYDROGENASE, MITOCHONDRIAL"/>
    <property type="match status" value="1"/>
</dbReference>
<protein>
    <submittedName>
        <fullName evidence="7">FAD-binding protein</fullName>
    </submittedName>
</protein>
<evidence type="ECO:0000256" key="3">
    <source>
        <dbReference type="ARBA" id="ARBA00022630"/>
    </source>
</evidence>
<dbReference type="GO" id="GO:0022904">
    <property type="term" value="P:respiratory electron transport chain"/>
    <property type="evidence" value="ECO:0007669"/>
    <property type="project" value="TreeGrafter"/>
</dbReference>
<evidence type="ECO:0000259" key="6">
    <source>
        <dbReference type="PROSITE" id="PS51387"/>
    </source>
</evidence>
<dbReference type="Gene3D" id="1.10.45.10">
    <property type="entry name" value="Vanillyl-alcohol Oxidase, Chain A, domain 4"/>
    <property type="match status" value="1"/>
</dbReference>
<evidence type="ECO:0000256" key="5">
    <source>
        <dbReference type="ARBA" id="ARBA00023002"/>
    </source>
</evidence>
<dbReference type="Gene3D" id="3.30.43.10">
    <property type="entry name" value="Uridine Diphospho-n-acetylenolpyruvylglucosamine Reductase, domain 2"/>
    <property type="match status" value="1"/>
</dbReference>
<accession>A0A6L9UJE9</accession>
<reference evidence="7 8" key="1">
    <citation type="submission" date="2019-12" db="EMBL/GenBank/DDBJ databases">
        <title>Rhizobium genotypes associated with high levels of biological nitrogen fixation by grain legumes in a temperate-maritime cropping system.</title>
        <authorList>
            <person name="Maluk M."/>
            <person name="Francesc Ferrando Molina F."/>
            <person name="Lopez Del Egido L."/>
            <person name="Lafos M."/>
            <person name="Langarica-Fuentes A."/>
            <person name="Gebre Yohannes G."/>
            <person name="Young M.W."/>
            <person name="Martin P."/>
            <person name="Gantlett R."/>
            <person name="Kenicer G."/>
            <person name="Hawes C."/>
            <person name="Begg G.S."/>
            <person name="Quilliam R.S."/>
            <person name="Squire G.R."/>
            <person name="Poole P.S."/>
            <person name="Young P.W."/>
            <person name="Iannetta P.M."/>
            <person name="James E.K."/>
        </authorList>
    </citation>
    <scope>NUCLEOTIDE SEQUENCE [LARGE SCALE GENOMIC DNA]</scope>
    <source>
        <strain evidence="7 8">JHI1118</strain>
    </source>
</reference>
<keyword evidence="3" id="KW-0285">Flavoprotein</keyword>
<dbReference type="AlphaFoldDB" id="A0A6L9UJE9"/>
<keyword evidence="4" id="KW-0274">FAD</keyword>
<comment type="similarity">
    <text evidence="2">Belongs to the FAD-binding oxidoreductase/transferase type 4 family.</text>
</comment>
<dbReference type="InterPro" id="IPR006094">
    <property type="entry name" value="Oxid_FAD_bind_N"/>
</dbReference>
<name>A0A6L9UJE9_9HYPH</name>
<dbReference type="PANTHER" id="PTHR43716:SF1">
    <property type="entry name" value="D-2-HYDROXYGLUTARATE DEHYDROGENASE, MITOCHONDRIAL"/>
    <property type="match status" value="1"/>
</dbReference>
<evidence type="ECO:0000313" key="7">
    <source>
        <dbReference type="EMBL" id="NEI74020.1"/>
    </source>
</evidence>
<evidence type="ECO:0000256" key="4">
    <source>
        <dbReference type="ARBA" id="ARBA00022827"/>
    </source>
</evidence>
<dbReference type="Gene3D" id="3.30.70.2740">
    <property type="match status" value="1"/>
</dbReference>
<proteinExistence type="inferred from homology"/>
<comment type="caution">
    <text evidence="7">The sequence shown here is derived from an EMBL/GenBank/DDBJ whole genome shotgun (WGS) entry which is preliminary data.</text>
</comment>
<dbReference type="InterPro" id="IPR016167">
    <property type="entry name" value="FAD-bd_PCMH_sub1"/>
</dbReference>
<keyword evidence="5" id="KW-0560">Oxidoreductase</keyword>
<dbReference type="GO" id="GO:0016491">
    <property type="term" value="F:oxidoreductase activity"/>
    <property type="evidence" value="ECO:0007669"/>
    <property type="project" value="UniProtKB-KW"/>
</dbReference>
<dbReference type="Gene3D" id="3.30.70.2190">
    <property type="match status" value="1"/>
</dbReference>
<dbReference type="SUPFAM" id="SSF55103">
    <property type="entry name" value="FAD-linked oxidases, C-terminal domain"/>
    <property type="match status" value="1"/>
</dbReference>
<dbReference type="InterPro" id="IPR016164">
    <property type="entry name" value="FAD-linked_Oxase-like_C"/>
</dbReference>
<feature type="domain" description="FAD-binding PCMH-type" evidence="6">
    <location>
        <begin position="22"/>
        <end position="201"/>
    </location>
</feature>
<dbReference type="InterPro" id="IPR051264">
    <property type="entry name" value="FAD-oxidored/transferase_4"/>
</dbReference>
<dbReference type="PROSITE" id="PS51387">
    <property type="entry name" value="FAD_PCMH"/>
    <property type="match status" value="1"/>
</dbReference>
<dbReference type="InterPro" id="IPR016169">
    <property type="entry name" value="FAD-bd_PCMH_sub2"/>
</dbReference>
<evidence type="ECO:0000313" key="8">
    <source>
        <dbReference type="Proteomes" id="UP000483035"/>
    </source>
</evidence>
<dbReference type="InterPro" id="IPR016171">
    <property type="entry name" value="Vanillyl_alc_oxidase_C-sub2"/>
</dbReference>
<dbReference type="RefSeq" id="WP_163992869.1">
    <property type="nucleotide sequence ID" value="NZ_WUEY01000024.1"/>
</dbReference>
<dbReference type="InterPro" id="IPR004113">
    <property type="entry name" value="FAD-bd_oxidored_4_C"/>
</dbReference>
<dbReference type="Pfam" id="PF02913">
    <property type="entry name" value="FAD-oxidase_C"/>
    <property type="match status" value="1"/>
</dbReference>
<dbReference type="Gene3D" id="3.30.465.10">
    <property type="match status" value="1"/>
</dbReference>
<dbReference type="InterPro" id="IPR036318">
    <property type="entry name" value="FAD-bd_PCMH-like_sf"/>
</dbReference>
<dbReference type="GO" id="GO:0071949">
    <property type="term" value="F:FAD binding"/>
    <property type="evidence" value="ECO:0007669"/>
    <property type="project" value="InterPro"/>
</dbReference>
<dbReference type="SUPFAM" id="SSF56176">
    <property type="entry name" value="FAD-binding/transporter-associated domain-like"/>
    <property type="match status" value="1"/>
</dbReference>
<dbReference type="InterPro" id="IPR016166">
    <property type="entry name" value="FAD-bd_PCMH"/>
</dbReference>
<sequence>MTIEEIRPALEAIVGAAHVLSSPDGPRLVVRPGTTDEVSGCLAFANRHSIPVVTLGGLTGLVRGTELFGNVVGISTERLNGVLDFDPLRRQVTVGAGIKLEEVHRFAERHDLRYGVNFGARGSCSIGGNIATNAGGNSVLRFGMTRANIAGLEAVLADGRVLSDLGGLVKNNTGYDLKQLFIGSEGSLGIITKAVLKLSRPSVDTASVLLALDSLDDALAVMSVLELKCGVSLLAMEIMWNRYFKTAGALALRGSPLPLADHHPLYILAQVEGAGNGPSAEDLVLGALEGIDFIPDSALASSQAQQEAFWSIRDGSEYIEASHPTVLSFDVSMRPQDYSTYVAGVEDALSRRLPEAISYYFGHLADGNVHFMIAHDNSIDHADEIIEACVYETLSVYWPSSVSAEHGIGLEKAEHLWRSRSEEEIAVMNAVRKTFDPNGILNPHIQYRSRLD</sequence>
<evidence type="ECO:0000256" key="1">
    <source>
        <dbReference type="ARBA" id="ARBA00001974"/>
    </source>
</evidence>
<evidence type="ECO:0000256" key="2">
    <source>
        <dbReference type="ARBA" id="ARBA00008000"/>
    </source>
</evidence>